<name>A0AAV0XTF4_9HEMI</name>
<feature type="domain" description="HAT C-terminal dimerisation" evidence="1">
    <location>
        <begin position="576"/>
        <end position="648"/>
    </location>
</feature>
<dbReference type="InterPro" id="IPR012337">
    <property type="entry name" value="RNaseH-like_sf"/>
</dbReference>
<evidence type="ECO:0000313" key="2">
    <source>
        <dbReference type="EMBL" id="CAI6371152.1"/>
    </source>
</evidence>
<dbReference type="GO" id="GO:0046983">
    <property type="term" value="F:protein dimerization activity"/>
    <property type="evidence" value="ECO:0007669"/>
    <property type="project" value="InterPro"/>
</dbReference>
<gene>
    <name evidence="2" type="ORF">MEUPH1_LOCUS25189</name>
</gene>
<dbReference type="SUPFAM" id="SSF53098">
    <property type="entry name" value="Ribonuclease H-like"/>
    <property type="match status" value="1"/>
</dbReference>
<proteinExistence type="predicted"/>
<dbReference type="InterPro" id="IPR008906">
    <property type="entry name" value="HATC_C_dom"/>
</dbReference>
<protein>
    <recommendedName>
        <fullName evidence="1">HAT C-terminal dimerisation domain-containing protein</fullName>
    </recommendedName>
</protein>
<comment type="caution">
    <text evidence="2">The sequence shown here is derived from an EMBL/GenBank/DDBJ whole genome shotgun (WGS) entry which is preliminary data.</text>
</comment>
<keyword evidence="3" id="KW-1185">Reference proteome</keyword>
<dbReference type="EMBL" id="CARXXK010000782">
    <property type="protein sequence ID" value="CAI6371152.1"/>
    <property type="molecule type" value="Genomic_DNA"/>
</dbReference>
<dbReference type="PANTHER" id="PTHR37162:SF1">
    <property type="entry name" value="BED-TYPE DOMAIN-CONTAINING PROTEIN"/>
    <property type="match status" value="1"/>
</dbReference>
<accession>A0AAV0XTF4</accession>
<organism evidence="2 3">
    <name type="scientific">Macrosiphum euphorbiae</name>
    <name type="common">potato aphid</name>
    <dbReference type="NCBI Taxonomy" id="13131"/>
    <lineage>
        <taxon>Eukaryota</taxon>
        <taxon>Metazoa</taxon>
        <taxon>Ecdysozoa</taxon>
        <taxon>Arthropoda</taxon>
        <taxon>Hexapoda</taxon>
        <taxon>Insecta</taxon>
        <taxon>Pterygota</taxon>
        <taxon>Neoptera</taxon>
        <taxon>Paraneoptera</taxon>
        <taxon>Hemiptera</taxon>
        <taxon>Sternorrhyncha</taxon>
        <taxon>Aphidomorpha</taxon>
        <taxon>Aphidoidea</taxon>
        <taxon>Aphididae</taxon>
        <taxon>Macrosiphini</taxon>
        <taxon>Macrosiphum</taxon>
    </lineage>
</organism>
<dbReference type="AlphaFoldDB" id="A0AAV0XTF4"/>
<evidence type="ECO:0000313" key="3">
    <source>
        <dbReference type="Proteomes" id="UP001160148"/>
    </source>
</evidence>
<dbReference type="Proteomes" id="UP001160148">
    <property type="component" value="Unassembled WGS sequence"/>
</dbReference>
<sequence length="696" mass="81375">MSDYDSDGDRVVKIRGESTTKLSHQKQKFRGSWQIDPKFKNWLEPVKNNDYKAFCRYCQVQFVSELSTLKKHSKSSKHIGNVKSVNESSSIAYCFTNVVQLKKETEAIKLAEIKLCGFISEHNMSLNSIDYLTGVLKESFPDSNIVKGINLGRTKATCVIKNVIDKCHKEELTINLKNNCFSVIIDESTDVGTLKTLCICVRYFNELTCKVESSFWSLIQLFTDSQSANEGATANMIYSEVMKSFEIQNIPYNNIIGFASDGCNAMMGNWNSVASRFKSDFPGVFIQKCICHSLHLCASESCKVLPRRCEDLCRDVYNYFKSSCKRISQFKEFQLFCDVEPHKILRPSQTRWLSLENVVCRILEQWEPLKMFFRVQRHEDKLASADKIYDYLNDPLILLFYNFLKWVLPKFTTLNKLFQSEKVVLTSMHNRMEETYTELIFSYMIKMNKPLEVSPDDRSKFLPNEQMYLGIGVMNELKKTEIFSKKEMLKEFYERCRQFLITACQQIRKRYDFKCSILKNMQHLSPQNALSKHRLVSLNSFFDDVPRIINRYQDIDLQKIDDEWRKLVIVEIEPSLKQNHVEDFWVYLYNWQIEGEYKFKNVAKFVLQVISLPHSSAECERLFSKVNLIKTKIRNKLQTETLNGLLLSSQRVKQTTCVKFQPTKTMIDSMNTTMYKETEDLDVEDVEVHHLKDLTI</sequence>
<dbReference type="Pfam" id="PF05699">
    <property type="entry name" value="Dimer_Tnp_hAT"/>
    <property type="match status" value="1"/>
</dbReference>
<evidence type="ECO:0000259" key="1">
    <source>
        <dbReference type="Pfam" id="PF05699"/>
    </source>
</evidence>
<dbReference type="PANTHER" id="PTHR37162">
    <property type="entry name" value="HAT FAMILY DIMERISATION DOMAINCONTAINING PROTEIN-RELATED"/>
    <property type="match status" value="1"/>
</dbReference>
<reference evidence="2 3" key="1">
    <citation type="submission" date="2023-01" db="EMBL/GenBank/DDBJ databases">
        <authorList>
            <person name="Whitehead M."/>
        </authorList>
    </citation>
    <scope>NUCLEOTIDE SEQUENCE [LARGE SCALE GENOMIC DNA]</scope>
</reference>